<dbReference type="Proteomes" id="UP000887579">
    <property type="component" value="Unplaced"/>
</dbReference>
<evidence type="ECO:0000313" key="2">
    <source>
        <dbReference type="WBParaSite" id="ES5_v2.g20529.t1"/>
    </source>
</evidence>
<evidence type="ECO:0000313" key="1">
    <source>
        <dbReference type="Proteomes" id="UP000887579"/>
    </source>
</evidence>
<accession>A0AC34FSV2</accession>
<sequence length="68" mass="7867">MSVNAIARAWQTAQANTESAYHLDQCPPRSRPYRYRELEIMAYQMRQQSAGQNANDKEVVSLKHFVLP</sequence>
<protein>
    <submittedName>
        <fullName evidence="2">Uncharacterized protein</fullName>
    </submittedName>
</protein>
<dbReference type="WBParaSite" id="ES5_v2.g20529.t1">
    <property type="protein sequence ID" value="ES5_v2.g20529.t1"/>
    <property type="gene ID" value="ES5_v2.g20529"/>
</dbReference>
<proteinExistence type="predicted"/>
<organism evidence="1 2">
    <name type="scientific">Panagrolaimus sp. ES5</name>
    <dbReference type="NCBI Taxonomy" id="591445"/>
    <lineage>
        <taxon>Eukaryota</taxon>
        <taxon>Metazoa</taxon>
        <taxon>Ecdysozoa</taxon>
        <taxon>Nematoda</taxon>
        <taxon>Chromadorea</taxon>
        <taxon>Rhabditida</taxon>
        <taxon>Tylenchina</taxon>
        <taxon>Panagrolaimomorpha</taxon>
        <taxon>Panagrolaimoidea</taxon>
        <taxon>Panagrolaimidae</taxon>
        <taxon>Panagrolaimus</taxon>
    </lineage>
</organism>
<reference evidence="2" key="1">
    <citation type="submission" date="2022-11" db="UniProtKB">
        <authorList>
            <consortium name="WormBaseParasite"/>
        </authorList>
    </citation>
    <scope>IDENTIFICATION</scope>
</reference>
<name>A0AC34FSV2_9BILA</name>